<dbReference type="Proteomes" id="UP000784294">
    <property type="component" value="Unassembled WGS sequence"/>
</dbReference>
<accession>A0A448WUK8</accession>
<reference evidence="2" key="1">
    <citation type="submission" date="2018-11" db="EMBL/GenBank/DDBJ databases">
        <authorList>
            <consortium name="Pathogen Informatics"/>
        </authorList>
    </citation>
    <scope>NUCLEOTIDE SEQUENCE</scope>
</reference>
<gene>
    <name evidence="2" type="ORF">PXEA_LOCUS14099</name>
</gene>
<evidence type="ECO:0000256" key="1">
    <source>
        <dbReference type="SAM" id="MobiDB-lite"/>
    </source>
</evidence>
<comment type="caution">
    <text evidence="2">The sequence shown here is derived from an EMBL/GenBank/DDBJ whole genome shotgun (WGS) entry which is preliminary data.</text>
</comment>
<proteinExistence type="predicted"/>
<feature type="region of interest" description="Disordered" evidence="1">
    <location>
        <begin position="481"/>
        <end position="509"/>
    </location>
</feature>
<evidence type="ECO:0000313" key="3">
    <source>
        <dbReference type="Proteomes" id="UP000784294"/>
    </source>
</evidence>
<evidence type="ECO:0000313" key="2">
    <source>
        <dbReference type="EMBL" id="VEL20659.1"/>
    </source>
</evidence>
<name>A0A448WUK8_9PLAT</name>
<feature type="compositionally biased region" description="Polar residues" evidence="1">
    <location>
        <begin position="498"/>
        <end position="509"/>
    </location>
</feature>
<dbReference type="AlphaFoldDB" id="A0A448WUK8"/>
<keyword evidence="3" id="KW-1185">Reference proteome</keyword>
<dbReference type="EMBL" id="CAAALY010047462">
    <property type="protein sequence ID" value="VEL20659.1"/>
    <property type="molecule type" value="Genomic_DNA"/>
</dbReference>
<protein>
    <submittedName>
        <fullName evidence="2">Uncharacterized protein</fullName>
    </submittedName>
</protein>
<sequence>MHQHLNPHQAVNFVSNLFPVSFGSHQLNPFGAQPTVAPTHHHQRQHYRHQHHYYGQNSLQQQNHYQGQSISAGNETILDLTFEAPIYSNQQQNQVHLSSVNHINHQHYTHLNLVHNTNPYHQLHYNHNSCYRTPQQHLHQIYGQSYHGNPPVSFHSKPLLSKQSPFSPLRIYAGVVADAAGAAPQPDTYVSTATHCNVGRGNFNTTGAQPTVKPKYYNRGISCHDEASDSVQVSSMLVSVGSLENTQLCSTNHNDEAYYSAETSSIENPQPVMIVCQDTAHSGTVDRPALRNSARSVKKRVTPASSNCCREISPIRVANSEGIDMDQENSPNFPITGTQLAMVTVCSAVDSLHLADVEPSHKMEHTTLNPYGASPNRLLFDVPHSLAFPASLSGDYYSSRNQTAMPNNVASYPILPTSYSSSRCQTVTCNKDSPNPHIEHDSDAGLQATGPTDVGVQFERQATIWKRDPVALAIKPRDVSGIDNKSRAKKRRGHKAGNSCSAQAPHTKNRATSVAAPDICEVSVEIDGIFDDGKVAKTHSKYDELKEQSDKSLVWNLMIICFQNPFYSPVKYFFINTLCLYFSLIQPHKYLVKQVFFISWVKNLSL</sequence>
<organism evidence="2 3">
    <name type="scientific">Protopolystoma xenopodis</name>
    <dbReference type="NCBI Taxonomy" id="117903"/>
    <lineage>
        <taxon>Eukaryota</taxon>
        <taxon>Metazoa</taxon>
        <taxon>Spiralia</taxon>
        <taxon>Lophotrochozoa</taxon>
        <taxon>Platyhelminthes</taxon>
        <taxon>Monogenea</taxon>
        <taxon>Polyopisthocotylea</taxon>
        <taxon>Polystomatidea</taxon>
        <taxon>Polystomatidae</taxon>
        <taxon>Protopolystoma</taxon>
    </lineage>
</organism>